<accession>A0A4Q9GTL8</accession>
<dbReference type="InterPro" id="IPR040980">
    <property type="entry name" value="SWI2_SNF2"/>
</dbReference>
<dbReference type="EMBL" id="SISG01000001">
    <property type="protein sequence ID" value="TBN56477.1"/>
    <property type="molecule type" value="Genomic_DNA"/>
</dbReference>
<keyword evidence="2" id="KW-0378">Hydrolase</keyword>
<name>A0A4Q9GTL8_9MICO</name>
<dbReference type="Pfam" id="PF22679">
    <property type="entry name" value="T1R_D3-like"/>
    <property type="match status" value="1"/>
</dbReference>
<keyword evidence="3" id="KW-1185">Reference proteome</keyword>
<reference evidence="3" key="1">
    <citation type="submission" date="2019-02" db="EMBL/GenBank/DDBJ databases">
        <title>Glaciihabitans arcticus sp. nov., a psychrotolerant bacterium isolated from polar soil.</title>
        <authorList>
            <person name="Dahal R.H."/>
        </authorList>
    </citation>
    <scope>NUCLEOTIDE SEQUENCE [LARGE SCALE GENOMIC DNA]</scope>
    <source>
        <strain evidence="3">RP-3-7</strain>
    </source>
</reference>
<dbReference type="Proteomes" id="UP000294194">
    <property type="component" value="Unassembled WGS sequence"/>
</dbReference>
<dbReference type="SUPFAM" id="SSF52540">
    <property type="entry name" value="P-loop containing nucleoside triphosphate hydrolases"/>
    <property type="match status" value="1"/>
</dbReference>
<organism evidence="2 3">
    <name type="scientific">Glaciihabitans arcticus</name>
    <dbReference type="NCBI Taxonomy" id="2668039"/>
    <lineage>
        <taxon>Bacteria</taxon>
        <taxon>Bacillati</taxon>
        <taxon>Actinomycetota</taxon>
        <taxon>Actinomycetes</taxon>
        <taxon>Micrococcales</taxon>
        <taxon>Microbacteriaceae</taxon>
        <taxon>Glaciihabitans</taxon>
    </lineage>
</organism>
<dbReference type="PROSITE" id="PS51192">
    <property type="entry name" value="HELICASE_ATP_BIND_1"/>
    <property type="match status" value="1"/>
</dbReference>
<dbReference type="InterPro" id="IPR007409">
    <property type="entry name" value="Restrct_endonuc_type1_HsdR_N"/>
</dbReference>
<evidence type="ECO:0000313" key="2">
    <source>
        <dbReference type="EMBL" id="TBN56477.1"/>
    </source>
</evidence>
<dbReference type="PANTHER" id="PTHR42927:SF1">
    <property type="entry name" value="HELICASE SUPERFAMILY 1 AND 2 DOMAIN-CONTAINING PROTEIN"/>
    <property type="match status" value="1"/>
</dbReference>
<evidence type="ECO:0000259" key="1">
    <source>
        <dbReference type="PROSITE" id="PS51192"/>
    </source>
</evidence>
<dbReference type="InterPro" id="IPR014001">
    <property type="entry name" value="Helicase_ATP-bd"/>
</dbReference>
<protein>
    <submittedName>
        <fullName evidence="2">Type I restriction endonuclease subunit R</fullName>
    </submittedName>
</protein>
<dbReference type="GO" id="GO:0009307">
    <property type="term" value="P:DNA restriction-modification system"/>
    <property type="evidence" value="ECO:0007669"/>
    <property type="project" value="UniProtKB-KW"/>
</dbReference>
<dbReference type="PANTHER" id="PTHR42927">
    <property type="entry name" value="HELICASE SUPERFAMILY 1 AND 2 DOMAIN-CONTAINING PROTEIN"/>
    <property type="match status" value="1"/>
</dbReference>
<keyword evidence="2" id="KW-0255">Endonuclease</keyword>
<dbReference type="GO" id="GO:0005524">
    <property type="term" value="F:ATP binding"/>
    <property type="evidence" value="ECO:0007669"/>
    <property type="project" value="UniProtKB-KW"/>
</dbReference>
<dbReference type="Pfam" id="PF18766">
    <property type="entry name" value="SWI2_SNF2"/>
    <property type="match status" value="1"/>
</dbReference>
<evidence type="ECO:0000313" key="3">
    <source>
        <dbReference type="Proteomes" id="UP000294194"/>
    </source>
</evidence>
<dbReference type="InterPro" id="IPR055180">
    <property type="entry name" value="HsdR_RecA-like_helicase_dom_2"/>
</dbReference>
<dbReference type="GO" id="GO:0003677">
    <property type="term" value="F:DNA binding"/>
    <property type="evidence" value="ECO:0007669"/>
    <property type="project" value="UniProtKB-KW"/>
</dbReference>
<dbReference type="GO" id="GO:0009035">
    <property type="term" value="F:type I site-specific deoxyribonuclease activity"/>
    <property type="evidence" value="ECO:0007669"/>
    <property type="project" value="UniProtKB-EC"/>
</dbReference>
<dbReference type="Gene3D" id="3.40.50.300">
    <property type="entry name" value="P-loop containing nucleotide triphosphate hydrolases"/>
    <property type="match status" value="2"/>
</dbReference>
<dbReference type="Pfam" id="PF04313">
    <property type="entry name" value="HSDR_N"/>
    <property type="match status" value="1"/>
</dbReference>
<dbReference type="InterPro" id="IPR027417">
    <property type="entry name" value="P-loop_NTPase"/>
</dbReference>
<sequence>MAQYNEKPFEAELAEYLHAHGWLYSKNSSGYDKARALFSEDVLGWLEESQPIEFAKAVSTGSTSVLLDRLVKSLDKPLDAGGGTLSVLRRGFTDAPNKFRMAQFKPATGLNPATSTDYGRMRLRVMRQVFYSASNKKSIDLVLFVNGLPVATIELKTDFTQSVQDALAQYRTDRLPAGEPLLSFGRRALVHFAVSNSEVHMTTKLDGAATRFLPFNQGDHGRAGNPVNPNGSSTSYLWERVLAKDAWLDIIGRFMHLQVDKSVDPVTSHVVKRESLLFPRYHQWESVTQLVATARAEGPGHRYLVQHSAGSGKTNSIAWTAHQLSTLHNDDGSKVFDSVIVVTDRTVLDSQLQDAIKQIDAKTGVVAGIESSGGSKSAALAAALKAGTQIIVVTIQTFGFVLDQLGSMKGKSFAVIADEAHSSQTGTTANKVKKVLGGDELADFQDGGEVDMEAVLAAEMESRAAASNISYFAFTATPKSKTLELFGRKNADGLPVAFHLYTMQQAIEEEFILDVLKNYTPYKVAFKLAHNGQEYDSDGPLVDKTQAVKELMQWVRLHEFNISQKVALIIEHYRENVAWRLGGKAKAMVVTGSRKEAVRYKLAFDEYIKRTGRMDVQALVAFSGAVNDPESGPEPFTETTMNPGLKGRSLPKAFASDSFQIMLVANKFQTGFDQPLLVAMYVDKKLSGVTAVQTLSRLNRTATGKDATFVLDFVNEPQLVLEAFQPYYRDARLSAVSDPNVVTDLKDKLDLSGIYLESEIEAAAAVEVHKKGNNALSAAVAPGKSRFAVRYKAAVDENDGEAKDRLDIFRSDLTSFVNAYDFLAQILNFEDVAIEKFALYARALARVIRDQNLYTPIDLSGVELMGYTIHKNSAIELPLNGEGELDPLTEGGTKQPVDPRLARLQEAVEQLNTLFDDDIFTDADFVGFFTHVKGKAAENEKIATQVQANSEKQFLASPDLKGSVITAMVSASDNFAGMTSEALDDDAKLAKLVELIGRALYWDGSHVA</sequence>
<keyword evidence="2" id="KW-0540">Nuclease</keyword>
<dbReference type="SMART" id="SM00487">
    <property type="entry name" value="DEXDc"/>
    <property type="match status" value="1"/>
</dbReference>
<gene>
    <name evidence="2" type="ORF">EYE40_03160</name>
</gene>
<proteinExistence type="predicted"/>
<comment type="caution">
    <text evidence="2">The sequence shown here is derived from an EMBL/GenBank/DDBJ whole genome shotgun (WGS) entry which is preliminary data.</text>
</comment>
<dbReference type="Gene3D" id="3.90.1570.50">
    <property type="match status" value="1"/>
</dbReference>
<feature type="domain" description="Helicase ATP-binding" evidence="1">
    <location>
        <begin position="294"/>
        <end position="496"/>
    </location>
</feature>
<dbReference type="RefSeq" id="WP_130980587.1">
    <property type="nucleotide sequence ID" value="NZ_SISG01000001.1"/>
</dbReference>
<dbReference type="AlphaFoldDB" id="A0A4Q9GTL8"/>